<dbReference type="Proteomes" id="UP000198823">
    <property type="component" value="Unassembled WGS sequence"/>
</dbReference>
<dbReference type="CDD" id="cd16380">
    <property type="entry name" value="YitT_C"/>
    <property type="match status" value="1"/>
</dbReference>
<evidence type="ECO:0000256" key="1">
    <source>
        <dbReference type="ARBA" id="ARBA00004651"/>
    </source>
</evidence>
<feature type="transmembrane region" description="Helical" evidence="6">
    <location>
        <begin position="112"/>
        <end position="130"/>
    </location>
</feature>
<dbReference type="InterPro" id="IPR003740">
    <property type="entry name" value="YitT"/>
</dbReference>
<sequence length="289" mass="31609">MPGSKRKFLSESIPVQLFLITAGAIIAAIGLELFLVPNNILDGGVIGLSIILSELTPFSLSIFIIILNIPFIILGYRRMGMRFTVNALYGIIVLSVATGYLHRFNVVTEDLFLATVIGAVILGFGVGLVMRMGGALDGTEILAILISKRRPISVGQTVMIMNVFIFILAGLLVFTWETTFYSMITYFIASKVIDMVVEGTEESLSVMVISDRAEELAKSMIENVGRGVTFLNGEGAFTNDSKKVIYVVVDRLEMADVRTAIRETDPEAFVIVQRVSEISGSNFKTPVHQ</sequence>
<dbReference type="AlphaFoldDB" id="A0A1G7H6Q4"/>
<keyword evidence="11" id="KW-1185">Reference proteome</keyword>
<comment type="subcellular location">
    <subcellularLocation>
        <location evidence="1">Cell membrane</location>
        <topology evidence="1">Multi-pass membrane protein</topology>
    </subcellularLocation>
</comment>
<dbReference type="InterPro" id="IPR019264">
    <property type="entry name" value="DUF2179"/>
</dbReference>
<evidence type="ECO:0000313" key="10">
    <source>
        <dbReference type="Proteomes" id="UP000198823"/>
    </source>
</evidence>
<reference evidence="8 11" key="2">
    <citation type="submission" date="2018-12" db="EMBL/GenBank/DDBJ databases">
        <title>Comparitive functional genomics of dry heat resistant strains isolated from the viking spacecraft.</title>
        <authorList>
            <person name="Seuylemezian A."/>
            <person name="Vaishampayan P."/>
        </authorList>
    </citation>
    <scope>NUCLEOTIDE SEQUENCE [LARGE SCALE GENOMIC DNA]</scope>
    <source>
        <strain evidence="8 11">M6-11</strain>
    </source>
</reference>
<reference evidence="9 10" key="1">
    <citation type="submission" date="2016-10" db="EMBL/GenBank/DDBJ databases">
        <authorList>
            <person name="de Groot N.N."/>
        </authorList>
    </citation>
    <scope>NUCLEOTIDE SEQUENCE [LARGE SCALE GENOMIC DNA]</scope>
    <source>
        <strain evidence="9 10">CGMCC 1.6762</strain>
    </source>
</reference>
<evidence type="ECO:0000256" key="5">
    <source>
        <dbReference type="ARBA" id="ARBA00023136"/>
    </source>
</evidence>
<feature type="transmembrane region" description="Helical" evidence="6">
    <location>
        <begin position="55"/>
        <end position="76"/>
    </location>
</feature>
<dbReference type="GO" id="GO:0005886">
    <property type="term" value="C:plasma membrane"/>
    <property type="evidence" value="ECO:0007669"/>
    <property type="project" value="UniProtKB-SubCell"/>
</dbReference>
<dbReference type="EMBL" id="FNAR01000035">
    <property type="protein sequence ID" value="SDE96086.1"/>
    <property type="molecule type" value="Genomic_DNA"/>
</dbReference>
<accession>A0A1G7H6Q4</accession>
<feature type="domain" description="DUF2179" evidence="7">
    <location>
        <begin position="226"/>
        <end position="280"/>
    </location>
</feature>
<evidence type="ECO:0000259" key="7">
    <source>
        <dbReference type="Pfam" id="PF10035"/>
    </source>
</evidence>
<protein>
    <submittedName>
        <fullName evidence="9">Uncharacterized membrane-anchored protein YitT, contains DUF161 and DUF2179 domains</fullName>
    </submittedName>
    <submittedName>
        <fullName evidence="8">YitT family protein</fullName>
    </submittedName>
</protein>
<dbReference type="PANTHER" id="PTHR33545:SF3">
    <property type="entry name" value="UPF0750 MEMBRANE PROTEIN YQFU"/>
    <property type="match status" value="1"/>
</dbReference>
<evidence type="ECO:0000256" key="3">
    <source>
        <dbReference type="ARBA" id="ARBA00022692"/>
    </source>
</evidence>
<feature type="transmembrane region" description="Helical" evidence="6">
    <location>
        <begin position="83"/>
        <end position="100"/>
    </location>
</feature>
<dbReference type="PANTHER" id="PTHR33545">
    <property type="entry name" value="UPF0750 MEMBRANE PROTEIN YITT-RELATED"/>
    <property type="match status" value="1"/>
</dbReference>
<evidence type="ECO:0000313" key="9">
    <source>
        <dbReference type="EMBL" id="SDE96086.1"/>
    </source>
</evidence>
<keyword evidence="3 6" id="KW-0812">Transmembrane</keyword>
<dbReference type="PIRSF" id="PIRSF006483">
    <property type="entry name" value="Membrane_protein_YitT"/>
    <property type="match status" value="1"/>
</dbReference>
<evidence type="ECO:0000313" key="8">
    <source>
        <dbReference type="EMBL" id="RSK33377.1"/>
    </source>
</evidence>
<dbReference type="InterPro" id="IPR051461">
    <property type="entry name" value="UPF0750_membrane"/>
</dbReference>
<feature type="transmembrane region" description="Helical" evidence="6">
    <location>
        <begin position="151"/>
        <end position="174"/>
    </location>
</feature>
<evidence type="ECO:0000256" key="4">
    <source>
        <dbReference type="ARBA" id="ARBA00022989"/>
    </source>
</evidence>
<dbReference type="Proteomes" id="UP000272481">
    <property type="component" value="Unassembled WGS sequence"/>
</dbReference>
<dbReference type="EMBL" id="RWGW01000009">
    <property type="protein sequence ID" value="RSK33377.1"/>
    <property type="molecule type" value="Genomic_DNA"/>
</dbReference>
<dbReference type="Pfam" id="PF10035">
    <property type="entry name" value="DUF2179"/>
    <property type="match status" value="1"/>
</dbReference>
<gene>
    <name evidence="8" type="ORF">EJA12_06815</name>
    <name evidence="9" type="ORF">SAMN04488126_13514</name>
</gene>
<proteinExistence type="predicted"/>
<organism evidence="9 10">
    <name type="scientific">Bhargavaea beijingensis</name>
    <dbReference type="NCBI Taxonomy" id="426756"/>
    <lineage>
        <taxon>Bacteria</taxon>
        <taxon>Bacillati</taxon>
        <taxon>Bacillota</taxon>
        <taxon>Bacilli</taxon>
        <taxon>Bacillales</taxon>
        <taxon>Caryophanaceae</taxon>
        <taxon>Bhargavaea</taxon>
    </lineage>
</organism>
<name>A0A1G7H6Q4_9BACL</name>
<feature type="transmembrane region" description="Helical" evidence="6">
    <location>
        <begin position="12"/>
        <end position="35"/>
    </location>
</feature>
<dbReference type="OrthoDB" id="265478at2"/>
<dbReference type="Pfam" id="PF02588">
    <property type="entry name" value="YitT_membrane"/>
    <property type="match status" value="1"/>
</dbReference>
<keyword evidence="5 6" id="KW-0472">Membrane</keyword>
<dbReference type="Gene3D" id="3.30.70.120">
    <property type="match status" value="1"/>
</dbReference>
<dbReference type="InterPro" id="IPR015867">
    <property type="entry name" value="N-reg_PII/ATP_PRibTrfase_C"/>
</dbReference>
<keyword evidence="2" id="KW-1003">Cell membrane</keyword>
<dbReference type="RefSeq" id="WP_092099066.1">
    <property type="nucleotide sequence ID" value="NZ_FNAR01000035.1"/>
</dbReference>
<dbReference type="STRING" id="426756.SAMN04488126_13514"/>
<evidence type="ECO:0000313" key="11">
    <source>
        <dbReference type="Proteomes" id="UP000272481"/>
    </source>
</evidence>
<evidence type="ECO:0000256" key="2">
    <source>
        <dbReference type="ARBA" id="ARBA00022475"/>
    </source>
</evidence>
<evidence type="ECO:0000256" key="6">
    <source>
        <dbReference type="SAM" id="Phobius"/>
    </source>
</evidence>
<keyword evidence="4 6" id="KW-1133">Transmembrane helix</keyword>